<evidence type="ECO:0000313" key="2">
    <source>
        <dbReference type="Proteomes" id="UP000799291"/>
    </source>
</evidence>
<organism evidence="1 2">
    <name type="scientific">Lentithecium fluviatile CBS 122367</name>
    <dbReference type="NCBI Taxonomy" id="1168545"/>
    <lineage>
        <taxon>Eukaryota</taxon>
        <taxon>Fungi</taxon>
        <taxon>Dikarya</taxon>
        <taxon>Ascomycota</taxon>
        <taxon>Pezizomycotina</taxon>
        <taxon>Dothideomycetes</taxon>
        <taxon>Pleosporomycetidae</taxon>
        <taxon>Pleosporales</taxon>
        <taxon>Massarineae</taxon>
        <taxon>Lentitheciaceae</taxon>
        <taxon>Lentithecium</taxon>
    </lineage>
</organism>
<dbReference type="AlphaFoldDB" id="A0A6G1J6T8"/>
<keyword evidence="2" id="KW-1185">Reference proteome</keyword>
<dbReference type="OrthoDB" id="4831122at2759"/>
<dbReference type="EMBL" id="MU005577">
    <property type="protein sequence ID" value="KAF2686264.1"/>
    <property type="molecule type" value="Genomic_DNA"/>
</dbReference>
<protein>
    <submittedName>
        <fullName evidence="1">Uncharacterized protein</fullName>
    </submittedName>
</protein>
<name>A0A6G1J6T8_9PLEO</name>
<accession>A0A6G1J6T8</accession>
<sequence length="136" mass="14567">MSEVVRGKSQVTVTSGYEISNSISVGTSATFTLVKDFLEASVEIDYSTSWTSSQSQQFQSEVPEGKYGAFVSNPWTNRASGNVFKGVIGSEGSLTYYQGDSFDSKTFGSMTWVDGVISLCTGDVLPLPRCLGEGTL</sequence>
<gene>
    <name evidence="1" type="ORF">K458DRAFT_416557</name>
</gene>
<proteinExistence type="predicted"/>
<reference evidence="1" key="1">
    <citation type="journal article" date="2020" name="Stud. Mycol.">
        <title>101 Dothideomycetes genomes: a test case for predicting lifestyles and emergence of pathogens.</title>
        <authorList>
            <person name="Haridas S."/>
            <person name="Albert R."/>
            <person name="Binder M."/>
            <person name="Bloem J."/>
            <person name="Labutti K."/>
            <person name="Salamov A."/>
            <person name="Andreopoulos B."/>
            <person name="Baker S."/>
            <person name="Barry K."/>
            <person name="Bills G."/>
            <person name="Bluhm B."/>
            <person name="Cannon C."/>
            <person name="Castanera R."/>
            <person name="Culley D."/>
            <person name="Daum C."/>
            <person name="Ezra D."/>
            <person name="Gonzalez J."/>
            <person name="Henrissat B."/>
            <person name="Kuo A."/>
            <person name="Liang C."/>
            <person name="Lipzen A."/>
            <person name="Lutzoni F."/>
            <person name="Magnuson J."/>
            <person name="Mondo S."/>
            <person name="Nolan M."/>
            <person name="Ohm R."/>
            <person name="Pangilinan J."/>
            <person name="Park H.-J."/>
            <person name="Ramirez L."/>
            <person name="Alfaro M."/>
            <person name="Sun H."/>
            <person name="Tritt A."/>
            <person name="Yoshinaga Y."/>
            <person name="Zwiers L.-H."/>
            <person name="Turgeon B."/>
            <person name="Goodwin S."/>
            <person name="Spatafora J."/>
            <person name="Crous P."/>
            <person name="Grigoriev I."/>
        </authorList>
    </citation>
    <scope>NUCLEOTIDE SEQUENCE</scope>
    <source>
        <strain evidence="1">CBS 122367</strain>
    </source>
</reference>
<dbReference type="Proteomes" id="UP000799291">
    <property type="component" value="Unassembled WGS sequence"/>
</dbReference>
<evidence type="ECO:0000313" key="1">
    <source>
        <dbReference type="EMBL" id="KAF2686264.1"/>
    </source>
</evidence>